<dbReference type="Proteomes" id="UP000566819">
    <property type="component" value="Unassembled WGS sequence"/>
</dbReference>
<proteinExistence type="predicted"/>
<comment type="caution">
    <text evidence="4">The sequence shown here is derived from an EMBL/GenBank/DDBJ whole genome shotgun (WGS) entry which is preliminary data.</text>
</comment>
<dbReference type="InterPro" id="IPR036236">
    <property type="entry name" value="Znf_C2H2_sf"/>
</dbReference>
<dbReference type="AlphaFoldDB" id="A0A8H4R7C9"/>
<keyword evidence="1" id="KW-0862">Zinc</keyword>
<keyword evidence="1" id="KW-0863">Zinc-finger</keyword>
<feature type="compositionally biased region" description="Polar residues" evidence="2">
    <location>
        <begin position="166"/>
        <end position="190"/>
    </location>
</feature>
<dbReference type="Gene3D" id="3.30.160.60">
    <property type="entry name" value="Classic Zinc Finger"/>
    <property type="match status" value="1"/>
</dbReference>
<name>A0A8H4R7C9_9HELO</name>
<keyword evidence="1" id="KW-0479">Metal-binding</keyword>
<dbReference type="OrthoDB" id="654211at2759"/>
<protein>
    <recommendedName>
        <fullName evidence="3">C2H2-type domain-containing protein</fullName>
    </recommendedName>
</protein>
<evidence type="ECO:0000313" key="5">
    <source>
        <dbReference type="Proteomes" id="UP000566819"/>
    </source>
</evidence>
<feature type="region of interest" description="Disordered" evidence="2">
    <location>
        <begin position="166"/>
        <end position="191"/>
    </location>
</feature>
<feature type="region of interest" description="Disordered" evidence="2">
    <location>
        <begin position="299"/>
        <end position="327"/>
    </location>
</feature>
<feature type="compositionally biased region" description="Polar residues" evidence="2">
    <location>
        <begin position="305"/>
        <end position="315"/>
    </location>
</feature>
<dbReference type="PROSITE" id="PS50157">
    <property type="entry name" value="ZINC_FINGER_C2H2_2"/>
    <property type="match status" value="1"/>
</dbReference>
<evidence type="ECO:0000256" key="1">
    <source>
        <dbReference type="PROSITE-ProRule" id="PRU00042"/>
    </source>
</evidence>
<organism evidence="4 5">
    <name type="scientific">Cudoniella acicularis</name>
    <dbReference type="NCBI Taxonomy" id="354080"/>
    <lineage>
        <taxon>Eukaryota</taxon>
        <taxon>Fungi</taxon>
        <taxon>Dikarya</taxon>
        <taxon>Ascomycota</taxon>
        <taxon>Pezizomycotina</taxon>
        <taxon>Leotiomycetes</taxon>
        <taxon>Helotiales</taxon>
        <taxon>Tricladiaceae</taxon>
        <taxon>Cudoniella</taxon>
    </lineage>
</organism>
<accession>A0A8H4R7C9</accession>
<feature type="domain" description="C2H2-type" evidence="3">
    <location>
        <begin position="208"/>
        <end position="235"/>
    </location>
</feature>
<evidence type="ECO:0000313" key="4">
    <source>
        <dbReference type="EMBL" id="KAF4624121.1"/>
    </source>
</evidence>
<dbReference type="SMART" id="SM00355">
    <property type="entry name" value="ZnF_C2H2"/>
    <property type="match status" value="2"/>
</dbReference>
<gene>
    <name evidence="4" type="ORF">G7Y89_g14053</name>
</gene>
<sequence length="540" mass="61889">MPLWLKAPEIVISPLASYFFPTPGYTSVVVTKLSFFCVCIGGDYDSKDEESLKKVGKTKDWSGLAKRGLTGHNNDPDDLFTPSYSQEEWDRLREFNDSVDWSFFFHHGDLSSGLDNGYNAKEADASPFLQSTQNDYVSTPSGFTILDEFLLNDPMDFRYADTETGSTITPVLQPSPESQSNRSGSCSTPETAEIKHAPIASSTESPVYQCPRCSQTRKSKGELNRHINTHNRPFKCHCGESRATRTDLKRHQVKHEKTQDDLRYIPMDTNDSQSALNRLDKQHNTAWFWDPAFSGVDVPADSRPRNITSPSNSSQDHTEPHESDLDSFTGTFGYMTNGFCTPYDKVQRPENPWNGAELEYVYPRYLATRDFTLAVAPNEEGMLERLRHLSDLNNSLFGLFERKQKSLPNSDNISSLAQFRESVNNIVQGYPASHDRPCLLQKFWFRHTDSKDPQDQTRIQDLQWINLGIPREHLPPRKWSYRCQTFVYHTVQHLYFGSEIPPSREVHLNIRRYWAISSSKQPYLSFVSDELIFRRGTEDV</sequence>
<dbReference type="SUPFAM" id="SSF57667">
    <property type="entry name" value="beta-beta-alpha zinc fingers"/>
    <property type="match status" value="1"/>
</dbReference>
<dbReference type="GO" id="GO:0008270">
    <property type="term" value="F:zinc ion binding"/>
    <property type="evidence" value="ECO:0007669"/>
    <property type="project" value="UniProtKB-KW"/>
</dbReference>
<evidence type="ECO:0000259" key="3">
    <source>
        <dbReference type="PROSITE" id="PS50157"/>
    </source>
</evidence>
<dbReference type="EMBL" id="JAAMPI010001765">
    <property type="protein sequence ID" value="KAF4624121.1"/>
    <property type="molecule type" value="Genomic_DNA"/>
</dbReference>
<reference evidence="4 5" key="1">
    <citation type="submission" date="2020-03" db="EMBL/GenBank/DDBJ databases">
        <title>Draft Genome Sequence of Cudoniella acicularis.</title>
        <authorList>
            <person name="Buettner E."/>
            <person name="Kellner H."/>
        </authorList>
    </citation>
    <scope>NUCLEOTIDE SEQUENCE [LARGE SCALE GENOMIC DNA]</scope>
    <source>
        <strain evidence="4 5">DSM 108380</strain>
    </source>
</reference>
<dbReference type="InterPro" id="IPR013087">
    <property type="entry name" value="Znf_C2H2_type"/>
</dbReference>
<keyword evidence="5" id="KW-1185">Reference proteome</keyword>
<evidence type="ECO:0000256" key="2">
    <source>
        <dbReference type="SAM" id="MobiDB-lite"/>
    </source>
</evidence>